<dbReference type="KEGG" id="aaqu:D3M96_14745"/>
<dbReference type="InterPro" id="IPR003462">
    <property type="entry name" value="ODC_Mu_crystall"/>
</dbReference>
<dbReference type="EMBL" id="CP032153">
    <property type="protein sequence ID" value="AYN21677.1"/>
    <property type="molecule type" value="Genomic_DNA"/>
</dbReference>
<gene>
    <name evidence="2" type="ORF">D3M96_14745</name>
</gene>
<dbReference type="FunFam" id="3.40.50.720:FF:000311">
    <property type="entry name" value="Ornithine cyclodeaminase"/>
    <property type="match status" value="1"/>
</dbReference>
<dbReference type="GO" id="GO:0005737">
    <property type="term" value="C:cytoplasm"/>
    <property type="evidence" value="ECO:0007669"/>
    <property type="project" value="TreeGrafter"/>
</dbReference>
<dbReference type="RefSeq" id="WP_121739384.1">
    <property type="nucleotide sequence ID" value="NZ_CP032153.1"/>
</dbReference>
<sequence>MQILDQAQTEHSMPFDRLFDAIESMFIEGCNVPLRHNHAIENAGHAPGTLLLMPAWQAGKHLGLKTVSIFPDNNTQGLPGLHSTYTLFDATTGKPLAALNGDVITSRRTAAASALAARWLSRPDSQTLLVVGAGRIASLLADAYRTVRPIRKVLVWDRNADNARALVERLNRDGFDAHHALELESAARQADIITCATLATEPLIKGEWLQAGTHLDLIGSFMPTMRESDDACFARATVFVDTDEAAMKSGDILEPIKSGKFDPADITATLEDLCQGRHPGRQSADEITLFKAVGTALEDLAAATLAYDLWQEQSSTFTPG</sequence>
<organism evidence="2 3">
    <name type="scientific">Alcaligenes aquatilis</name>
    <dbReference type="NCBI Taxonomy" id="323284"/>
    <lineage>
        <taxon>Bacteria</taxon>
        <taxon>Pseudomonadati</taxon>
        <taxon>Pseudomonadota</taxon>
        <taxon>Betaproteobacteria</taxon>
        <taxon>Burkholderiales</taxon>
        <taxon>Alcaligenaceae</taxon>
        <taxon>Alcaligenes</taxon>
    </lineage>
</organism>
<dbReference type="PANTHER" id="PTHR13812">
    <property type="entry name" value="KETIMINE REDUCTASE MU-CRYSTALLIN"/>
    <property type="match status" value="1"/>
</dbReference>
<dbReference type="InterPro" id="IPR036291">
    <property type="entry name" value="NAD(P)-bd_dom_sf"/>
</dbReference>
<dbReference type="AlphaFoldDB" id="A0A3G2HX97"/>
<dbReference type="Pfam" id="PF02423">
    <property type="entry name" value="OCD_Mu_crystall"/>
    <property type="match status" value="1"/>
</dbReference>
<dbReference type="GO" id="GO:0016491">
    <property type="term" value="F:oxidoreductase activity"/>
    <property type="evidence" value="ECO:0007669"/>
    <property type="project" value="UniProtKB-ARBA"/>
</dbReference>
<dbReference type="GO" id="GO:0019752">
    <property type="term" value="P:carboxylic acid metabolic process"/>
    <property type="evidence" value="ECO:0007669"/>
    <property type="project" value="UniProtKB-ARBA"/>
</dbReference>
<dbReference type="Gene3D" id="3.30.1780.10">
    <property type="entry name" value="ornithine cyclodeaminase, domain 1"/>
    <property type="match status" value="1"/>
</dbReference>
<dbReference type="OrthoDB" id="5293744at2"/>
<evidence type="ECO:0000313" key="2">
    <source>
        <dbReference type="EMBL" id="AYN21677.1"/>
    </source>
</evidence>
<name>A0A3G2HX97_9BURK</name>
<accession>A0A3G2HX97</accession>
<dbReference type="PANTHER" id="PTHR13812:SF19">
    <property type="entry name" value="KETIMINE REDUCTASE MU-CRYSTALLIN"/>
    <property type="match status" value="1"/>
</dbReference>
<proteinExistence type="inferred from homology"/>
<comment type="similarity">
    <text evidence="1">Belongs to the ornithine cyclodeaminase/mu-crystallin family.</text>
</comment>
<evidence type="ECO:0000313" key="3">
    <source>
        <dbReference type="Proteomes" id="UP000268070"/>
    </source>
</evidence>
<dbReference type="Proteomes" id="UP000268070">
    <property type="component" value="Chromosome"/>
</dbReference>
<protein>
    <submittedName>
        <fullName evidence="2">Ornithine cyclodeaminase family protein</fullName>
    </submittedName>
</protein>
<evidence type="ECO:0000256" key="1">
    <source>
        <dbReference type="ARBA" id="ARBA00008903"/>
    </source>
</evidence>
<dbReference type="NCBIfam" id="NF004793">
    <property type="entry name" value="PRK06141.1"/>
    <property type="match status" value="1"/>
</dbReference>
<reference evidence="2 3" key="1">
    <citation type="submission" date="2018-09" db="EMBL/GenBank/DDBJ databases">
        <title>Complete genome sequence of the hydrocarbonoclastic bacterium Alcaligenes aquatilis QD168, isolated from a crude-oil polluted marine sediment of Central Chile.</title>
        <authorList>
            <person name="Duran R.E."/>
            <person name="Barra B."/>
            <person name="Salva-Serra F."/>
            <person name="Mendez V."/>
            <person name="Moore E.R.B."/>
            <person name="Seeger M."/>
        </authorList>
    </citation>
    <scope>NUCLEOTIDE SEQUENCE [LARGE SCALE GENOMIC DNA]</scope>
    <source>
        <strain evidence="2 3">QD168</strain>
    </source>
</reference>
<dbReference type="Gene3D" id="3.40.50.720">
    <property type="entry name" value="NAD(P)-binding Rossmann-like Domain"/>
    <property type="match status" value="1"/>
</dbReference>
<dbReference type="InterPro" id="IPR023401">
    <property type="entry name" value="ODC_N"/>
</dbReference>
<dbReference type="PIRSF" id="PIRSF001439">
    <property type="entry name" value="CryM"/>
    <property type="match status" value="1"/>
</dbReference>
<dbReference type="SUPFAM" id="SSF51735">
    <property type="entry name" value="NAD(P)-binding Rossmann-fold domains"/>
    <property type="match status" value="1"/>
</dbReference>